<dbReference type="Proteomes" id="UP001589693">
    <property type="component" value="Unassembled WGS sequence"/>
</dbReference>
<feature type="domain" description="DUF222" evidence="1">
    <location>
        <begin position="44"/>
        <end position="292"/>
    </location>
</feature>
<evidence type="ECO:0000313" key="3">
    <source>
        <dbReference type="Proteomes" id="UP001589693"/>
    </source>
</evidence>
<accession>A0ABV5ZRL7</accession>
<sequence>MTPDETLDAIEDAYRAVNHAHAVLARHLAELVVSTDFAEYPYLGDEVGALLSISSRKASTLINHAENLASRPAVLAALEEGRIDQGKALLIVDQLDPLTAVQAEIVEAVLIEYARTHHYSRIRQHAQRLIAKLDPAAAARRHEEKKRTRRVEKLNLDDAMCALRFEFTALQGALVWDRIDRIARGLGGDERTMDQRRADVAFDLLMGKETGAPQGEVKVLVTLPATTLMGMDQEPGMLAGYGPIPADVARDIAAGGTWKRILTDPVTGVAVDVGRTNYRPSAALADLVRARDVTCVAIGCRQPAHRCDLDHCEPFDGTNTVADDLGPKCRRHHVMKHHTRWKRTQLPGGIHIWTTPMGRTYVREPEPIADPAPPF</sequence>
<evidence type="ECO:0000313" key="2">
    <source>
        <dbReference type="EMBL" id="MFB9903527.1"/>
    </source>
</evidence>
<organism evidence="2 3">
    <name type="scientific">Allokutzneria oryzae</name>
    <dbReference type="NCBI Taxonomy" id="1378989"/>
    <lineage>
        <taxon>Bacteria</taxon>
        <taxon>Bacillati</taxon>
        <taxon>Actinomycetota</taxon>
        <taxon>Actinomycetes</taxon>
        <taxon>Pseudonocardiales</taxon>
        <taxon>Pseudonocardiaceae</taxon>
        <taxon>Allokutzneria</taxon>
    </lineage>
</organism>
<dbReference type="CDD" id="cd00085">
    <property type="entry name" value="HNHc"/>
    <property type="match status" value="1"/>
</dbReference>
<protein>
    <submittedName>
        <fullName evidence="2">DUF222 domain-containing protein</fullName>
    </submittedName>
</protein>
<name>A0ABV5ZRL7_9PSEU</name>
<dbReference type="RefSeq" id="WP_377850670.1">
    <property type="nucleotide sequence ID" value="NZ_JBHLZU010000005.1"/>
</dbReference>
<reference evidence="2 3" key="1">
    <citation type="submission" date="2024-09" db="EMBL/GenBank/DDBJ databases">
        <authorList>
            <person name="Sun Q."/>
            <person name="Mori K."/>
        </authorList>
    </citation>
    <scope>NUCLEOTIDE SEQUENCE [LARGE SCALE GENOMIC DNA]</scope>
    <source>
        <strain evidence="2 3">TBRC 7907</strain>
    </source>
</reference>
<comment type="caution">
    <text evidence="2">The sequence shown here is derived from an EMBL/GenBank/DDBJ whole genome shotgun (WGS) entry which is preliminary data.</text>
</comment>
<keyword evidence="3" id="KW-1185">Reference proteome</keyword>
<gene>
    <name evidence="2" type="ORF">ACFFQA_06215</name>
</gene>
<dbReference type="InterPro" id="IPR003615">
    <property type="entry name" value="HNH_nuc"/>
</dbReference>
<evidence type="ECO:0000259" key="1">
    <source>
        <dbReference type="Pfam" id="PF02720"/>
    </source>
</evidence>
<dbReference type="EMBL" id="JBHLZU010000005">
    <property type="protein sequence ID" value="MFB9903527.1"/>
    <property type="molecule type" value="Genomic_DNA"/>
</dbReference>
<dbReference type="Pfam" id="PF02720">
    <property type="entry name" value="DUF222"/>
    <property type="match status" value="1"/>
</dbReference>
<proteinExistence type="predicted"/>
<dbReference type="InterPro" id="IPR003870">
    <property type="entry name" value="DUF222"/>
</dbReference>